<name>A0A0D8XVH6_DICVI</name>
<dbReference type="AlphaFoldDB" id="A0A0D8XVH6"/>
<sequence>MDDENDYYGLQRADSTETIPCYFEDGITHHQMNKLKITNHGEQLIDMLNYFYSNSQLSRNERKIIKDFLDKKLEWPHQFCTLLYNESIEEDKDNGVMLNVKRYLELDLATGSIRLLKTAEFLRKVPRFTWAKFYAK</sequence>
<dbReference type="OrthoDB" id="5820520at2759"/>
<dbReference type="Proteomes" id="UP000053766">
    <property type="component" value="Unassembled WGS sequence"/>
</dbReference>
<dbReference type="EMBL" id="KN716293">
    <property type="protein sequence ID" value="KJH47769.1"/>
    <property type="molecule type" value="Genomic_DNA"/>
</dbReference>
<protein>
    <submittedName>
        <fullName evidence="1">Uncharacterized protein</fullName>
    </submittedName>
</protein>
<keyword evidence="2" id="KW-1185">Reference proteome</keyword>
<reference evidence="2" key="2">
    <citation type="journal article" date="2016" name="Sci. Rep.">
        <title>Dictyocaulus viviparus genome, variome and transcriptome elucidate lungworm biology and support future intervention.</title>
        <authorList>
            <person name="McNulty S.N."/>
            <person name="Strube C."/>
            <person name="Rosa B.A."/>
            <person name="Martin J.C."/>
            <person name="Tyagi R."/>
            <person name="Choi Y.J."/>
            <person name="Wang Q."/>
            <person name="Hallsworth Pepin K."/>
            <person name="Zhang X."/>
            <person name="Ozersky P."/>
            <person name="Wilson R.K."/>
            <person name="Sternberg P.W."/>
            <person name="Gasser R.B."/>
            <person name="Mitreva M."/>
        </authorList>
    </citation>
    <scope>NUCLEOTIDE SEQUENCE [LARGE SCALE GENOMIC DNA]</scope>
    <source>
        <strain evidence="2">HannoverDv2000</strain>
    </source>
</reference>
<organism evidence="1 2">
    <name type="scientific">Dictyocaulus viviparus</name>
    <name type="common">Bovine lungworm</name>
    <dbReference type="NCBI Taxonomy" id="29172"/>
    <lineage>
        <taxon>Eukaryota</taxon>
        <taxon>Metazoa</taxon>
        <taxon>Ecdysozoa</taxon>
        <taxon>Nematoda</taxon>
        <taxon>Chromadorea</taxon>
        <taxon>Rhabditida</taxon>
        <taxon>Rhabditina</taxon>
        <taxon>Rhabditomorpha</taxon>
        <taxon>Strongyloidea</taxon>
        <taxon>Metastrongylidae</taxon>
        <taxon>Dictyocaulus</taxon>
    </lineage>
</organism>
<evidence type="ECO:0000313" key="2">
    <source>
        <dbReference type="Proteomes" id="UP000053766"/>
    </source>
</evidence>
<accession>A0A0D8XVH6</accession>
<evidence type="ECO:0000313" key="1">
    <source>
        <dbReference type="EMBL" id="KJH47769.1"/>
    </source>
</evidence>
<reference evidence="1 2" key="1">
    <citation type="submission" date="2013-11" db="EMBL/GenBank/DDBJ databases">
        <title>Draft genome of the bovine lungworm Dictyocaulus viviparus.</title>
        <authorList>
            <person name="Mitreva M."/>
        </authorList>
    </citation>
    <scope>NUCLEOTIDE SEQUENCE [LARGE SCALE GENOMIC DNA]</scope>
    <source>
        <strain evidence="1 2">HannoverDv2000</strain>
    </source>
</reference>
<proteinExistence type="predicted"/>
<gene>
    <name evidence="1" type="ORF">DICVIV_06122</name>
</gene>